<gene>
    <name evidence="1" type="ORF">C2E25_14680</name>
</gene>
<accession>A0A2K2H6X8</accession>
<sequence length="109" mass="11776">LSLTTQSPCKKGGDHIRTIQAEAKIRAFEHRFRLNCSLIAAAMGQNGAGIWAERADLQPVHQQPPSGLMKNVHLLRYPSPASTTDLPVRLMPRGCGRLATGHFCSASGT</sequence>
<evidence type="ECO:0000313" key="2">
    <source>
        <dbReference type="Proteomes" id="UP000236340"/>
    </source>
</evidence>
<feature type="non-terminal residue" evidence="1">
    <location>
        <position position="1"/>
    </location>
</feature>
<comment type="caution">
    <text evidence="1">The sequence shown here is derived from an EMBL/GenBank/DDBJ whole genome shotgun (WGS) entry which is preliminary data.</text>
</comment>
<evidence type="ECO:0000313" key="1">
    <source>
        <dbReference type="EMBL" id="PNU18983.1"/>
    </source>
</evidence>
<reference evidence="1 2" key="1">
    <citation type="journal article" date="2018" name="Genome Announc.">
        <title>Genome Sequence of Geothermobacter sp. HR-1 Iron Reducer from the Loihi Seamount.</title>
        <authorList>
            <person name="Smith H."/>
            <person name="Abuyen K."/>
            <person name="Tremblay J."/>
            <person name="Savalia P."/>
            <person name="Perez-Rodriguez I."/>
            <person name="Emerson D."/>
            <person name="Tully B."/>
            <person name="Amend J."/>
        </authorList>
    </citation>
    <scope>NUCLEOTIDE SEQUENCE [LARGE SCALE GENOMIC DNA]</scope>
    <source>
        <strain evidence="1 2">HR-1</strain>
    </source>
</reference>
<proteinExistence type="predicted"/>
<dbReference type="AlphaFoldDB" id="A0A2K2H6X8"/>
<name>A0A2K2H6X8_9BACT</name>
<dbReference type="Proteomes" id="UP000236340">
    <property type="component" value="Unassembled WGS sequence"/>
</dbReference>
<protein>
    <submittedName>
        <fullName evidence="1">Uncharacterized protein</fullName>
    </submittedName>
</protein>
<organism evidence="1 2">
    <name type="scientific">Geothermobacter hydrogeniphilus</name>
    <dbReference type="NCBI Taxonomy" id="1969733"/>
    <lineage>
        <taxon>Bacteria</taxon>
        <taxon>Pseudomonadati</taxon>
        <taxon>Thermodesulfobacteriota</taxon>
        <taxon>Desulfuromonadia</taxon>
        <taxon>Desulfuromonadales</taxon>
        <taxon>Geothermobacteraceae</taxon>
        <taxon>Geothermobacter</taxon>
    </lineage>
</organism>
<dbReference type="EMBL" id="PPFX01000043">
    <property type="protein sequence ID" value="PNU18983.1"/>
    <property type="molecule type" value="Genomic_DNA"/>
</dbReference>